<gene>
    <name evidence="6" type="ORF">B8W66_17335</name>
</gene>
<proteinExistence type="inferred from homology"/>
<reference evidence="6 7" key="1">
    <citation type="submission" date="2017-04" db="EMBL/GenBank/DDBJ databases">
        <title>The new phylogeny of genus Mycobacterium.</title>
        <authorList>
            <person name="Tortoli E."/>
            <person name="Trovato A."/>
            <person name="Cirillo D.M."/>
        </authorList>
    </citation>
    <scope>NUCLEOTIDE SEQUENCE [LARGE SCALE GENOMIC DNA]</scope>
    <source>
        <strain evidence="6 7">TBL 1200985</strain>
    </source>
</reference>
<evidence type="ECO:0000256" key="1">
    <source>
        <dbReference type="ARBA" id="ARBA00001937"/>
    </source>
</evidence>
<dbReference type="GO" id="GO:0008446">
    <property type="term" value="F:GDP-mannose 4,6-dehydratase activity"/>
    <property type="evidence" value="ECO:0007669"/>
    <property type="project" value="UniProtKB-EC"/>
</dbReference>
<dbReference type="Pfam" id="PF16363">
    <property type="entry name" value="GDP_Man_Dehyd"/>
    <property type="match status" value="1"/>
</dbReference>
<dbReference type="STRING" id="1430326.B8W66_17335"/>
<dbReference type="Gene3D" id="3.40.50.720">
    <property type="entry name" value="NAD(P)-binding Rossmann-like Domain"/>
    <property type="match status" value="1"/>
</dbReference>
<protein>
    <recommendedName>
        <fullName evidence="3">GDP-mannose 4,6-dehydratase</fullName>
        <ecNumber evidence="3">4.2.1.47</ecNumber>
    </recommendedName>
</protein>
<dbReference type="SUPFAM" id="SSF51735">
    <property type="entry name" value="NAD(P)-binding Rossmann-fold domains"/>
    <property type="match status" value="1"/>
</dbReference>
<dbReference type="PANTHER" id="PTHR43715">
    <property type="entry name" value="GDP-MANNOSE 4,6-DEHYDRATASE"/>
    <property type="match status" value="1"/>
</dbReference>
<dbReference type="InterPro" id="IPR036291">
    <property type="entry name" value="NAD(P)-bd_dom_sf"/>
</dbReference>
<keyword evidence="4" id="KW-0456">Lyase</keyword>
<accession>A0A1X2LRS3</accession>
<comment type="caution">
    <text evidence="6">The sequence shown here is derived from an EMBL/GenBank/DDBJ whole genome shotgun (WGS) entry which is preliminary data.</text>
</comment>
<dbReference type="InterPro" id="IPR016040">
    <property type="entry name" value="NAD(P)-bd_dom"/>
</dbReference>
<evidence type="ECO:0000256" key="4">
    <source>
        <dbReference type="ARBA" id="ARBA00023239"/>
    </source>
</evidence>
<evidence type="ECO:0000313" key="7">
    <source>
        <dbReference type="Proteomes" id="UP000193247"/>
    </source>
</evidence>
<keyword evidence="7" id="KW-1185">Reference proteome</keyword>
<evidence type="ECO:0000259" key="5">
    <source>
        <dbReference type="Pfam" id="PF16363"/>
    </source>
</evidence>
<name>A0A1X2LRS3_9MYCO</name>
<comment type="cofactor">
    <cofactor evidence="1">
        <name>NADP(+)</name>
        <dbReference type="ChEBI" id="CHEBI:58349"/>
    </cofactor>
</comment>
<dbReference type="GO" id="GO:0042351">
    <property type="term" value="P:'de novo' GDP-L-fucose biosynthetic process"/>
    <property type="evidence" value="ECO:0007669"/>
    <property type="project" value="TreeGrafter"/>
</dbReference>
<evidence type="ECO:0000256" key="2">
    <source>
        <dbReference type="ARBA" id="ARBA00009263"/>
    </source>
</evidence>
<dbReference type="Proteomes" id="UP000193247">
    <property type="component" value="Unassembled WGS sequence"/>
</dbReference>
<evidence type="ECO:0000313" key="6">
    <source>
        <dbReference type="EMBL" id="OSC39382.1"/>
    </source>
</evidence>
<evidence type="ECO:0000256" key="3">
    <source>
        <dbReference type="ARBA" id="ARBA00011989"/>
    </source>
</evidence>
<organism evidence="6 7">
    <name type="scientific">Mycobacterium decipiens</name>
    <dbReference type="NCBI Taxonomy" id="1430326"/>
    <lineage>
        <taxon>Bacteria</taxon>
        <taxon>Bacillati</taxon>
        <taxon>Actinomycetota</taxon>
        <taxon>Actinomycetes</taxon>
        <taxon>Mycobacteriales</taxon>
        <taxon>Mycobacteriaceae</taxon>
        <taxon>Mycobacterium</taxon>
    </lineage>
</organism>
<dbReference type="EC" id="4.2.1.47" evidence="3"/>
<comment type="similarity">
    <text evidence="2">Belongs to the NAD(P)-dependent epimerase/dehydratase family. GDP-mannose 4,6-dehydratase subfamily.</text>
</comment>
<sequence>MRCRICTGRNRNPVKRSRLTELTGQDGSYLAELLLNKGYAVHGLTRRAATFNTSRIDHLCVEGMWRMLRVREAKHADAPRGAEPRAQK</sequence>
<dbReference type="PANTHER" id="PTHR43715:SF1">
    <property type="entry name" value="GDP-MANNOSE 4,6 DEHYDRATASE"/>
    <property type="match status" value="1"/>
</dbReference>
<feature type="domain" description="NAD(P)-binding" evidence="5">
    <location>
        <begin position="22"/>
        <end position="60"/>
    </location>
</feature>
<dbReference type="InterPro" id="IPR006368">
    <property type="entry name" value="GDP_Man_deHydtase"/>
</dbReference>
<dbReference type="EMBL" id="NCXP01000025">
    <property type="protein sequence ID" value="OSC39382.1"/>
    <property type="molecule type" value="Genomic_DNA"/>
</dbReference>
<dbReference type="AlphaFoldDB" id="A0A1X2LRS3"/>